<dbReference type="Proteomes" id="UP001165962">
    <property type="component" value="Unassembled WGS sequence"/>
</dbReference>
<comment type="caution">
    <text evidence="1">The sequence shown here is derived from an EMBL/GenBank/DDBJ whole genome shotgun (WGS) entry which is preliminary data.</text>
</comment>
<sequence length="113" mass="12301">MCRVNGGFSPSQTLPLGRAPKGFALWTPYWGWDRGVFDALTVPAGHALLLVRWCLELLACSRVAYRPCGTRLTLVQVQYQVLKGKGSGCETAAVERRIVPAGLAGLVQVRSCR</sequence>
<evidence type="ECO:0000313" key="1">
    <source>
        <dbReference type="EMBL" id="NHN30705.1"/>
    </source>
</evidence>
<gene>
    <name evidence="1" type="ORF">G9U52_12765</name>
</gene>
<keyword evidence="2" id="KW-1185">Reference proteome</keyword>
<proteinExistence type="predicted"/>
<organism evidence="1 2">
    <name type="scientific">Paenibacillus agricola</name>
    <dbReference type="NCBI Taxonomy" id="2716264"/>
    <lineage>
        <taxon>Bacteria</taxon>
        <taxon>Bacillati</taxon>
        <taxon>Bacillota</taxon>
        <taxon>Bacilli</taxon>
        <taxon>Bacillales</taxon>
        <taxon>Paenibacillaceae</taxon>
        <taxon>Paenibacillus</taxon>
    </lineage>
</organism>
<dbReference type="RefSeq" id="WP_166150031.1">
    <property type="nucleotide sequence ID" value="NZ_JAAOIW010000004.1"/>
</dbReference>
<reference evidence="1" key="1">
    <citation type="submission" date="2020-03" db="EMBL/GenBank/DDBJ databases">
        <title>Draft sequencing of Paenibacilllus sp. S3N08.</title>
        <authorList>
            <person name="Kim D.-U."/>
        </authorList>
    </citation>
    <scope>NUCLEOTIDE SEQUENCE</scope>
    <source>
        <strain evidence="1">S3N08</strain>
    </source>
</reference>
<evidence type="ECO:0000313" key="2">
    <source>
        <dbReference type="Proteomes" id="UP001165962"/>
    </source>
</evidence>
<protein>
    <submittedName>
        <fullName evidence="1">Uncharacterized protein</fullName>
    </submittedName>
</protein>
<dbReference type="EMBL" id="JAAOIW010000004">
    <property type="protein sequence ID" value="NHN30705.1"/>
    <property type="molecule type" value="Genomic_DNA"/>
</dbReference>
<accession>A0ABX0JAC7</accession>
<name>A0ABX0JAC7_9BACL</name>